<evidence type="ECO:0000256" key="1">
    <source>
        <dbReference type="SAM" id="Phobius"/>
    </source>
</evidence>
<keyword evidence="1" id="KW-0812">Transmembrane</keyword>
<proteinExistence type="predicted"/>
<dbReference type="RefSeq" id="WP_193082170.1">
    <property type="nucleotide sequence ID" value="NZ_CP045201.1"/>
</dbReference>
<dbReference type="InterPro" id="IPR021497">
    <property type="entry name" value="GTA_holin_3TM"/>
</dbReference>
<sequence>MGLIDLVFGALFGGGRNVVRETAEVFRVNAEAASQRENDAVNAALQQHAGEFRDTRQGFDRFMDALNRLPRPAMALGCIGLMASSMASPVWFAERMQGLALVPEALWWLIGAVVSFYFGARHQAKGQEFQRDIVQSVARVPQVTEAIQRLEELRSGAKPTALLEEAADSNAALEAWTQRH</sequence>
<dbReference type="Proteomes" id="UP000594118">
    <property type="component" value="Chromosome"/>
</dbReference>
<dbReference type="AlphaFoldDB" id="A0A7L9WHK4"/>
<reference evidence="2 3" key="1">
    <citation type="submission" date="2019-10" db="EMBL/GenBank/DDBJ databases">
        <title>Pseudopuniceibacterium sp. HQ09 islated from Antarctica.</title>
        <authorList>
            <person name="Liao L."/>
            <person name="Su S."/>
            <person name="Chen B."/>
            <person name="Yu Y."/>
        </authorList>
    </citation>
    <scope>NUCLEOTIDE SEQUENCE [LARGE SCALE GENOMIC DNA]</scope>
    <source>
        <strain evidence="2 3">HQ09</strain>
    </source>
</reference>
<feature type="transmembrane region" description="Helical" evidence="1">
    <location>
        <begin position="73"/>
        <end position="93"/>
    </location>
</feature>
<gene>
    <name evidence="2" type="ORF">F3W81_02870</name>
</gene>
<organism evidence="2 3">
    <name type="scientific">Pseudooceanicola spongiae</name>
    <dbReference type="NCBI Taxonomy" id="2613965"/>
    <lineage>
        <taxon>Bacteria</taxon>
        <taxon>Pseudomonadati</taxon>
        <taxon>Pseudomonadota</taxon>
        <taxon>Alphaproteobacteria</taxon>
        <taxon>Rhodobacterales</taxon>
        <taxon>Paracoccaceae</taxon>
        <taxon>Pseudooceanicola</taxon>
    </lineage>
</organism>
<keyword evidence="1" id="KW-0472">Membrane</keyword>
<accession>A0A7L9WHK4</accession>
<name>A0A7L9WHK4_9RHOB</name>
<evidence type="ECO:0000313" key="2">
    <source>
        <dbReference type="EMBL" id="QOL79855.1"/>
    </source>
</evidence>
<dbReference type="KEGG" id="pshq:F3W81_02870"/>
<keyword evidence="3" id="KW-1185">Reference proteome</keyword>
<feature type="transmembrane region" description="Helical" evidence="1">
    <location>
        <begin position="105"/>
        <end position="120"/>
    </location>
</feature>
<dbReference type="Pfam" id="PF11351">
    <property type="entry name" value="GTA_holin_3TM"/>
    <property type="match status" value="1"/>
</dbReference>
<dbReference type="EMBL" id="CP045201">
    <property type="protein sequence ID" value="QOL79855.1"/>
    <property type="molecule type" value="Genomic_DNA"/>
</dbReference>
<evidence type="ECO:0000313" key="3">
    <source>
        <dbReference type="Proteomes" id="UP000594118"/>
    </source>
</evidence>
<protein>
    <submittedName>
        <fullName evidence="2">Carboxylesterase</fullName>
    </submittedName>
</protein>
<keyword evidence="1" id="KW-1133">Transmembrane helix</keyword>